<feature type="compositionally biased region" description="Polar residues" evidence="1">
    <location>
        <begin position="687"/>
        <end position="710"/>
    </location>
</feature>
<feature type="compositionally biased region" description="Polar residues" evidence="1">
    <location>
        <begin position="1164"/>
        <end position="1185"/>
    </location>
</feature>
<reference evidence="4 5" key="1">
    <citation type="journal article" date="2024" name="bioRxiv">
        <title>Comparative genomics of Cryptococcus and Kwoniella reveals pathogenesis evolution and contrasting karyotype dynamics via intercentromeric recombination or chromosome fusion.</title>
        <authorList>
            <person name="Coelho M.A."/>
            <person name="David-Palma M."/>
            <person name="Shea T."/>
            <person name="Bowers K."/>
            <person name="McGinley-Smith S."/>
            <person name="Mohammad A.W."/>
            <person name="Gnirke A."/>
            <person name="Yurkov A.M."/>
            <person name="Nowrousian M."/>
            <person name="Sun S."/>
            <person name="Cuomo C.A."/>
            <person name="Heitman J."/>
        </authorList>
    </citation>
    <scope>NUCLEOTIDE SEQUENCE [LARGE SCALE GENOMIC DNA]</scope>
    <source>
        <strain evidence="4 5">CBS 13917</strain>
    </source>
</reference>
<feature type="transmembrane region" description="Helical" evidence="2">
    <location>
        <begin position="201"/>
        <end position="230"/>
    </location>
</feature>
<evidence type="ECO:0000313" key="4">
    <source>
        <dbReference type="EMBL" id="KAK8853289.1"/>
    </source>
</evidence>
<dbReference type="InterPro" id="IPR036389">
    <property type="entry name" value="RNase_III_sf"/>
</dbReference>
<sequence length="1451" mass="159636">MERPPYRREDSEEVVKTISCIAQRLKTDDLTITQSRRITFQDTGLSHRDSEKGTFRSSREGYLLPPRPLSRIEIPSPTHVIGSGTGEDELEMHEYSYDISRSGSETTLVNPSLSNLREFSTTGGSPSATKGPDTLESKIKDEDRDSVHAPSIVTRQPYLQMPYIQLRVPILPIIHLLLLMTHLVLSILLPYMLVTNFIQPLVLWIIMAASLILESVYLLPVIVLDLIGLIRRRPVESAWLQAGLHLTVMTICIVPQFLAVVLLLIAAQIPSCPSSLIYKPPTYPNFESHLRWSACAVLPRVTVMGMMNVVVLICEVAVTGGVVGMDHRMQKKDVLKERSTRTVGIESDEKLKVGDEDGQESTQAVAKRRWMTQVGAQASMTAALALSSRQSRSIYVAVGHDPSRHGHRVRLRLARCSLGYLPRHAIHTGRTVSQTVSNVDAGQPASSLLVSKGPPGSNHVRHTDWTAVRISIDRSRLPPLPVIFDPVLAKSAVDVGEKLTHQEFYKLALLGDRLFDMCAVMALWKSCSSSNTIASAKQTMIKNDALAFVALSYDLDQYIRIPKDVPAEKRQYLMASLMEAWAGAAWLDAIRRGQEEEVWKWAAQLFDPDIWLGLSAHVGQLETKRGKALTQSSELENGWANIQEGEEESKAESSGKWGIRRFWNKLFGFSTSNKTHNPPANRLPDISTPSSSCLLQSPKNSVPSDTSVKENVSYADVSHAPVTVSTDPKSNDSPLTLHGGADTSQWEMPSATFDPTGLPPLPTIHDQALIPVFLDNRRGSGYRTFTRAALKGQYIAQYHVACAHDGDPSWSYKVGRNGYVSGIRLIVPVYSDLHRGNDKNVNQAIIGSVMKAFFFAAMRDAERRGDLESFQKWMKEVFRSDRWTKNETSRIGGDRLKPADTKRHGQDSDYSLTPTIAPNDSLSAEISIGTDDPPVDAENENDSTAKVPGESSFTISSTVDVAAEQPTKTDPIRINLPRPTGWSSVAIPSHWGHPTVLVDLTKLPQLPSFCTLPEISKVFDTSEAEVLAAYRASGRQAYVKALKQACAAYCHHKHNFKYAIDLYSHVNVIGHLAKYYHIPVKGDPDSLKDCAESFFAFVGVVAARGTEIGNQKEFAEWITKMTSEEVWLELGQAVSNYDLGRRLEEVRIEVDCNTKKARLKNAWKENSGNTVDNDATATPSPTSDEISPASAIDQPSSSDLGTVNLNQNTTSSNSSGVIPSTDEMSSNAKNQSALPFKPRALVSDTDSQDEEAIGHPTKVLEGLNQAEFTVKAMLESVLSRHDAPEVIPFLSESLHNDEQKVTSRSHEVSNTYVEAQPGASLAGATPPKDVPASGSEGNQQLPAVVATVSGPSKAATTRAGRREAAKARLTKNKEKKTRLEADNARDLAADTTEPNAKGEAVVDDPIAKKRHGRKKNKKKLKRTKLRDDNTGIMVKQQDERGRISTPGEQVD</sequence>
<dbReference type="EMBL" id="JBCAWK010000007">
    <property type="protein sequence ID" value="KAK8853289.1"/>
    <property type="molecule type" value="Genomic_DNA"/>
</dbReference>
<dbReference type="GO" id="GO:0006396">
    <property type="term" value="P:RNA processing"/>
    <property type="evidence" value="ECO:0007669"/>
    <property type="project" value="InterPro"/>
</dbReference>
<feature type="domain" description="RNase III" evidence="3">
    <location>
        <begin position="501"/>
        <end position="590"/>
    </location>
</feature>
<dbReference type="InterPro" id="IPR000999">
    <property type="entry name" value="RNase_III_dom"/>
</dbReference>
<feature type="region of interest" description="Disordered" evidence="1">
    <location>
        <begin position="1163"/>
        <end position="1251"/>
    </location>
</feature>
<gene>
    <name evidence="4" type="ORF">IAR55_003993</name>
</gene>
<keyword evidence="2" id="KW-1133">Transmembrane helix</keyword>
<accession>A0AAW0YL68</accession>
<proteinExistence type="predicted"/>
<feature type="region of interest" description="Disordered" evidence="1">
    <location>
        <begin position="43"/>
        <end position="70"/>
    </location>
</feature>
<feature type="compositionally biased region" description="Polar residues" evidence="1">
    <location>
        <begin position="102"/>
        <end position="128"/>
    </location>
</feature>
<dbReference type="SUPFAM" id="SSF69065">
    <property type="entry name" value="RNase III domain-like"/>
    <property type="match status" value="1"/>
</dbReference>
<feature type="compositionally biased region" description="Polar residues" evidence="1">
    <location>
        <begin position="1216"/>
        <end position="1233"/>
    </location>
</feature>
<organism evidence="4 5">
    <name type="scientific">Kwoniella newhampshirensis</name>
    <dbReference type="NCBI Taxonomy" id="1651941"/>
    <lineage>
        <taxon>Eukaryota</taxon>
        <taxon>Fungi</taxon>
        <taxon>Dikarya</taxon>
        <taxon>Basidiomycota</taxon>
        <taxon>Agaricomycotina</taxon>
        <taxon>Tremellomycetes</taxon>
        <taxon>Tremellales</taxon>
        <taxon>Cryptococcaceae</taxon>
        <taxon>Kwoniella</taxon>
    </lineage>
</organism>
<evidence type="ECO:0000259" key="3">
    <source>
        <dbReference type="PROSITE" id="PS50142"/>
    </source>
</evidence>
<dbReference type="RefSeq" id="XP_066802475.1">
    <property type="nucleotide sequence ID" value="XM_066947096.1"/>
</dbReference>
<feature type="transmembrane region" description="Helical" evidence="2">
    <location>
        <begin position="168"/>
        <end position="189"/>
    </location>
</feature>
<feature type="compositionally biased region" description="Basic residues" evidence="1">
    <location>
        <begin position="1408"/>
        <end position="1424"/>
    </location>
</feature>
<keyword evidence="5" id="KW-1185">Reference proteome</keyword>
<comment type="caution">
    <text evidence="4">The sequence shown here is derived from an EMBL/GenBank/DDBJ whole genome shotgun (WGS) entry which is preliminary data.</text>
</comment>
<feature type="compositionally biased region" description="Polar residues" evidence="1">
    <location>
        <begin position="908"/>
        <end position="924"/>
    </location>
</feature>
<feature type="region of interest" description="Disordered" evidence="1">
    <location>
        <begin position="102"/>
        <end position="143"/>
    </location>
</feature>
<dbReference type="GeneID" id="92181251"/>
<dbReference type="PROSITE" id="PS50142">
    <property type="entry name" value="RNASE_3_2"/>
    <property type="match status" value="1"/>
</dbReference>
<feature type="compositionally biased region" description="Basic and acidic residues" evidence="1">
    <location>
        <begin position="1377"/>
        <end position="1388"/>
    </location>
</feature>
<keyword evidence="2" id="KW-0472">Membrane</keyword>
<dbReference type="Proteomes" id="UP001388673">
    <property type="component" value="Unassembled WGS sequence"/>
</dbReference>
<evidence type="ECO:0000313" key="5">
    <source>
        <dbReference type="Proteomes" id="UP001388673"/>
    </source>
</evidence>
<keyword evidence="2" id="KW-0812">Transmembrane</keyword>
<feature type="compositionally biased region" description="Low complexity" evidence="1">
    <location>
        <begin position="1202"/>
        <end position="1215"/>
    </location>
</feature>
<feature type="compositionally biased region" description="Basic and acidic residues" evidence="1">
    <location>
        <begin position="888"/>
        <end position="907"/>
    </location>
</feature>
<dbReference type="GO" id="GO:0004525">
    <property type="term" value="F:ribonuclease III activity"/>
    <property type="evidence" value="ECO:0007669"/>
    <property type="project" value="InterPro"/>
</dbReference>
<name>A0AAW0YL68_9TREE</name>
<evidence type="ECO:0000256" key="1">
    <source>
        <dbReference type="SAM" id="MobiDB-lite"/>
    </source>
</evidence>
<dbReference type="KEGG" id="kne:92181251"/>
<feature type="region of interest" description="Disordered" evidence="1">
    <location>
        <begin position="673"/>
        <end position="744"/>
    </location>
</feature>
<protein>
    <recommendedName>
        <fullName evidence="3">RNase III domain-containing protein</fullName>
    </recommendedName>
</protein>
<feature type="region of interest" description="Disordered" evidence="1">
    <location>
        <begin position="888"/>
        <end position="952"/>
    </location>
</feature>
<evidence type="ECO:0000256" key="2">
    <source>
        <dbReference type="SAM" id="Phobius"/>
    </source>
</evidence>
<feature type="compositionally biased region" description="Polar residues" evidence="1">
    <location>
        <begin position="723"/>
        <end position="734"/>
    </location>
</feature>
<dbReference type="Gene3D" id="1.10.1520.10">
    <property type="entry name" value="Ribonuclease III domain"/>
    <property type="match status" value="1"/>
</dbReference>
<feature type="transmembrane region" description="Helical" evidence="2">
    <location>
        <begin position="242"/>
        <end position="267"/>
    </location>
</feature>
<feature type="compositionally biased region" description="Basic and acidic residues" evidence="1">
    <location>
        <begin position="45"/>
        <end position="59"/>
    </location>
</feature>
<feature type="compositionally biased region" description="Basic and acidic residues" evidence="1">
    <location>
        <begin position="133"/>
        <end position="143"/>
    </location>
</feature>
<dbReference type="Pfam" id="PF00636">
    <property type="entry name" value="Ribonuclease_3"/>
    <property type="match status" value="1"/>
</dbReference>
<feature type="region of interest" description="Disordered" evidence="1">
    <location>
        <begin position="1316"/>
        <end position="1451"/>
    </location>
</feature>